<keyword evidence="4 12" id="KW-0479">Metal-binding</keyword>
<sequence>MTVLKAMSERRDGDARAVALWLFAVAGLVALMVVIGGLTRLTESGLSMVEWKPITGWLPPLSEAAWIAEFEKYKQFPEYQKINIGMTLEGFQNIYWLEYIHRVLGRLIGLAFAVPMLLFWISGRIPAGMKPHLVAMFLLGGSQGALGWFMVASGLVDHPDVSHYRLTAHLGLAFFIFAYLLWGGLSLLRYGRMVSGRGGGLAAALTVLVFVQVLSGGLVAGMNAGLAHNTWPLMDGAFIPDGLLIAKPWWTNFFENAMTVQFQHRMLAYCVFVLAVVTALSLKGKAATGLRHGLLTAVLVQLGLGIATLLAHVPVSLGTLHQAGAVVVLGMSVALWHDRSLSRDD</sequence>
<evidence type="ECO:0000256" key="1">
    <source>
        <dbReference type="ARBA" id="ARBA00001970"/>
    </source>
</evidence>
<comment type="similarity">
    <text evidence="12">Belongs to the COX15/CtaA family. Type 2 subfamily.</text>
</comment>
<dbReference type="OrthoDB" id="9793156at2"/>
<protein>
    <recommendedName>
        <fullName evidence="12">Heme A synthase</fullName>
        <shortName evidence="12">HAS</shortName>
        <ecNumber evidence="12">1.17.99.9</ecNumber>
    </recommendedName>
    <alternativeName>
        <fullName evidence="12">Cytochrome aa3-controlling protein</fullName>
    </alternativeName>
</protein>
<dbReference type="UniPathway" id="UPA00269">
    <property type="reaction ID" value="UER00713"/>
</dbReference>
<dbReference type="InterPro" id="IPR023754">
    <property type="entry name" value="HemeA_Synthase_type2"/>
</dbReference>
<dbReference type="AlphaFoldDB" id="A0A516H7S1"/>
<evidence type="ECO:0000256" key="4">
    <source>
        <dbReference type="ARBA" id="ARBA00022723"/>
    </source>
</evidence>
<evidence type="ECO:0000256" key="12">
    <source>
        <dbReference type="HAMAP-Rule" id="MF_01665"/>
    </source>
</evidence>
<feature type="transmembrane region" description="Helical" evidence="12">
    <location>
        <begin position="168"/>
        <end position="188"/>
    </location>
</feature>
<evidence type="ECO:0000313" key="14">
    <source>
        <dbReference type="Proteomes" id="UP000317496"/>
    </source>
</evidence>
<dbReference type="Proteomes" id="UP000317496">
    <property type="component" value="Chromosome"/>
</dbReference>
<feature type="transmembrane region" description="Helical" evidence="12">
    <location>
        <begin position="103"/>
        <end position="121"/>
    </location>
</feature>
<proteinExistence type="inferred from homology"/>
<dbReference type="EC" id="1.17.99.9" evidence="12"/>
<feature type="transmembrane region" description="Helical" evidence="12">
    <location>
        <begin position="20"/>
        <end position="39"/>
    </location>
</feature>
<dbReference type="GO" id="GO:0046872">
    <property type="term" value="F:metal ion binding"/>
    <property type="evidence" value="ECO:0007669"/>
    <property type="project" value="UniProtKB-KW"/>
</dbReference>
<dbReference type="KEGG" id="fer:FNB15_15550"/>
<dbReference type="PANTHER" id="PTHR23289">
    <property type="entry name" value="CYTOCHROME C OXIDASE ASSEMBLY PROTEIN COX15"/>
    <property type="match status" value="1"/>
</dbReference>
<keyword evidence="8 12" id="KW-0350">Heme biosynthesis</keyword>
<dbReference type="InterPro" id="IPR003780">
    <property type="entry name" value="COX15/CtaA_fam"/>
</dbReference>
<keyword evidence="6 12" id="KW-0560">Oxidoreductase</keyword>
<dbReference type="PANTHER" id="PTHR23289:SF2">
    <property type="entry name" value="CYTOCHROME C OXIDASE ASSEMBLY PROTEIN COX15 HOMOLOG"/>
    <property type="match status" value="1"/>
</dbReference>
<comment type="subunit">
    <text evidence="12">Interacts with CtaB.</text>
</comment>
<keyword evidence="12" id="KW-1003">Cell membrane</keyword>
<keyword evidence="14" id="KW-1185">Reference proteome</keyword>
<keyword evidence="9 12" id="KW-0472">Membrane</keyword>
<evidence type="ECO:0000256" key="3">
    <source>
        <dbReference type="ARBA" id="ARBA00022692"/>
    </source>
</evidence>
<evidence type="ECO:0000256" key="8">
    <source>
        <dbReference type="ARBA" id="ARBA00023133"/>
    </source>
</evidence>
<dbReference type="GO" id="GO:0005886">
    <property type="term" value="C:plasma membrane"/>
    <property type="evidence" value="ECO:0007669"/>
    <property type="project" value="UniProtKB-SubCell"/>
</dbReference>
<name>A0A516H7S1_9PROT</name>
<keyword evidence="5 12" id="KW-1133">Transmembrane helix</keyword>
<gene>
    <name evidence="12" type="primary">ctaA</name>
    <name evidence="13" type="ORF">FNB15_15550</name>
</gene>
<comment type="subcellular location">
    <subcellularLocation>
        <location evidence="12">Cell membrane</location>
        <topology evidence="12">Multi-pass membrane protein</topology>
    </subcellularLocation>
    <subcellularLocation>
        <location evidence="2">Membrane</location>
        <topology evidence="2">Multi-pass membrane protein</topology>
    </subcellularLocation>
</comment>
<feature type="binding site" description="axial binding residue" evidence="12">
    <location>
        <position position="264"/>
    </location>
    <ligand>
        <name>heme</name>
        <dbReference type="ChEBI" id="CHEBI:30413"/>
    </ligand>
    <ligandPart>
        <name>Fe</name>
        <dbReference type="ChEBI" id="CHEBI:18248"/>
    </ligandPart>
</feature>
<dbReference type="Pfam" id="PF02628">
    <property type="entry name" value="COX15-CtaA"/>
    <property type="match status" value="1"/>
</dbReference>
<feature type="transmembrane region" description="Helical" evidence="12">
    <location>
        <begin position="200"/>
        <end position="224"/>
    </location>
</feature>
<evidence type="ECO:0000256" key="9">
    <source>
        <dbReference type="ARBA" id="ARBA00023136"/>
    </source>
</evidence>
<reference evidence="13 14" key="1">
    <citation type="submission" date="2019-07" db="EMBL/GenBank/DDBJ databases">
        <title>Genome sequencing for Ferrovibrio sp. K5.</title>
        <authorList>
            <person name="Park S.-J."/>
        </authorList>
    </citation>
    <scope>NUCLEOTIDE SEQUENCE [LARGE SCALE GENOMIC DNA]</scope>
    <source>
        <strain evidence="13 14">K5</strain>
    </source>
</reference>
<dbReference type="EMBL" id="CP041636">
    <property type="protein sequence ID" value="QDO99781.1"/>
    <property type="molecule type" value="Genomic_DNA"/>
</dbReference>
<feature type="transmembrane region" description="Helical" evidence="12">
    <location>
        <begin position="266"/>
        <end position="282"/>
    </location>
</feature>
<dbReference type="HAMAP" id="MF_01665">
    <property type="entry name" value="HemeA_synth_type2"/>
    <property type="match status" value="1"/>
</dbReference>
<evidence type="ECO:0000256" key="6">
    <source>
        <dbReference type="ARBA" id="ARBA00023002"/>
    </source>
</evidence>
<keyword evidence="3 12" id="KW-0812">Transmembrane</keyword>
<comment type="function">
    <text evidence="12">Catalyzes the conversion of heme O to heme A by two successive hydroxylations of the methyl group at C8. The first hydroxylation forms heme I, the second hydroxylation results in an unstable dihydroxymethyl group, which spontaneously dehydrates, resulting in the formyl group of heme A.</text>
</comment>
<comment type="cofactor">
    <cofactor evidence="1 12">
        <name>heme b</name>
        <dbReference type="ChEBI" id="CHEBI:60344"/>
    </cofactor>
</comment>
<evidence type="ECO:0000256" key="2">
    <source>
        <dbReference type="ARBA" id="ARBA00004141"/>
    </source>
</evidence>
<feature type="transmembrane region" description="Helical" evidence="12">
    <location>
        <begin position="319"/>
        <end position="336"/>
    </location>
</feature>
<feature type="binding site" description="axial binding residue" evidence="12">
    <location>
        <position position="321"/>
    </location>
    <ligand>
        <name>heme</name>
        <dbReference type="ChEBI" id="CHEBI:30413"/>
    </ligand>
    <ligandPart>
        <name>Fe</name>
        <dbReference type="ChEBI" id="CHEBI:18248"/>
    </ligandPart>
</feature>
<dbReference type="GO" id="GO:0006784">
    <property type="term" value="P:heme A biosynthetic process"/>
    <property type="evidence" value="ECO:0007669"/>
    <property type="project" value="UniProtKB-UniRule"/>
</dbReference>
<accession>A0A516H7S1</accession>
<organism evidence="13 14">
    <name type="scientific">Ferrovibrio terrae</name>
    <dbReference type="NCBI Taxonomy" id="2594003"/>
    <lineage>
        <taxon>Bacteria</taxon>
        <taxon>Pseudomonadati</taxon>
        <taxon>Pseudomonadota</taxon>
        <taxon>Alphaproteobacteria</taxon>
        <taxon>Rhodospirillales</taxon>
        <taxon>Rhodospirillaceae</taxon>
        <taxon>Ferrovibrio</taxon>
    </lineage>
</organism>
<evidence type="ECO:0000256" key="11">
    <source>
        <dbReference type="ARBA" id="ARBA00048044"/>
    </source>
</evidence>
<evidence type="ECO:0000256" key="5">
    <source>
        <dbReference type="ARBA" id="ARBA00022989"/>
    </source>
</evidence>
<feature type="transmembrane region" description="Helical" evidence="12">
    <location>
        <begin position="294"/>
        <end position="313"/>
    </location>
</feature>
<feature type="transmembrane region" description="Helical" evidence="12">
    <location>
        <begin position="133"/>
        <end position="156"/>
    </location>
</feature>
<evidence type="ECO:0000256" key="7">
    <source>
        <dbReference type="ARBA" id="ARBA00023004"/>
    </source>
</evidence>
<evidence type="ECO:0000313" key="13">
    <source>
        <dbReference type="EMBL" id="QDO99781.1"/>
    </source>
</evidence>
<comment type="catalytic activity">
    <reaction evidence="11">
        <text>Fe(II)-heme o + 2 A + H2O = Fe(II)-heme a + 2 AH2</text>
        <dbReference type="Rhea" id="RHEA:63388"/>
        <dbReference type="ChEBI" id="CHEBI:13193"/>
        <dbReference type="ChEBI" id="CHEBI:15377"/>
        <dbReference type="ChEBI" id="CHEBI:17499"/>
        <dbReference type="ChEBI" id="CHEBI:60530"/>
        <dbReference type="ChEBI" id="CHEBI:61715"/>
        <dbReference type="EC" id="1.17.99.9"/>
    </reaction>
    <physiologicalReaction direction="left-to-right" evidence="11">
        <dbReference type="Rhea" id="RHEA:63389"/>
    </physiologicalReaction>
</comment>
<comment type="pathway">
    <text evidence="10 12">Porphyrin-containing compound metabolism; heme A biosynthesis; heme A from heme O: step 1/1.</text>
</comment>
<evidence type="ECO:0000256" key="10">
    <source>
        <dbReference type="ARBA" id="ARBA00044501"/>
    </source>
</evidence>
<keyword evidence="7 12" id="KW-0408">Iron</keyword>
<dbReference type="GO" id="GO:0016653">
    <property type="term" value="F:oxidoreductase activity, acting on NAD(P)H, heme protein as acceptor"/>
    <property type="evidence" value="ECO:0007669"/>
    <property type="project" value="TreeGrafter"/>
</dbReference>
<dbReference type="GO" id="GO:0120547">
    <property type="term" value="F:heme A synthase activity"/>
    <property type="evidence" value="ECO:0007669"/>
    <property type="project" value="UniProtKB-EC"/>
</dbReference>